<gene>
    <name evidence="6" type="ORF">SAMN05421543_12732</name>
</gene>
<organism evidence="6 7">
    <name type="scientific">Alicyclobacillus macrosporangiidus</name>
    <dbReference type="NCBI Taxonomy" id="392015"/>
    <lineage>
        <taxon>Bacteria</taxon>
        <taxon>Bacillati</taxon>
        <taxon>Bacillota</taxon>
        <taxon>Bacilli</taxon>
        <taxon>Bacillales</taxon>
        <taxon>Alicyclobacillaceae</taxon>
        <taxon>Alicyclobacillus</taxon>
    </lineage>
</organism>
<dbReference type="SUPFAM" id="SSF52151">
    <property type="entry name" value="FabD/lysophospholipase-like"/>
    <property type="match status" value="1"/>
</dbReference>
<feature type="short sequence motif" description="GXSXG" evidence="4">
    <location>
        <begin position="43"/>
        <end position="47"/>
    </location>
</feature>
<accession>A0A1I7L7A9</accession>
<evidence type="ECO:0000256" key="3">
    <source>
        <dbReference type="ARBA" id="ARBA00023098"/>
    </source>
</evidence>
<dbReference type="GO" id="GO:0016787">
    <property type="term" value="F:hydrolase activity"/>
    <property type="evidence" value="ECO:0007669"/>
    <property type="project" value="UniProtKB-UniRule"/>
</dbReference>
<dbReference type="PANTHER" id="PTHR14226">
    <property type="entry name" value="NEUROPATHY TARGET ESTERASE/SWISS CHEESE D.MELANOGASTER"/>
    <property type="match status" value="1"/>
</dbReference>
<sequence length="291" mass="31860">MSGLTPVRPLGLALSGGALKAAAHVGVLQALESMGIRPDCVAGTSAGSLVAALYAHGVRPEGMMDIIRQFPGPFLLDYGFPLLSSLFALWSRRIRRSRALRLPGGLVRGRRLERYIRRLLGRREARMRYYIIATDLFTGQPVTLTNDAAALDLGFDPVDDAAVAIRGSCSLPGVFSPVSCGQRLLTDGGIRDYVPVRVLRQAGCRRIIAVNLHELDVDWNPDTFVHVVARAINILLQETVAADTAGDDVITLTPRLPSMTWWSFHQMTACVRAGRLAVWENRDRILRHVSG</sequence>
<feature type="active site" description="Proton acceptor" evidence="4">
    <location>
        <position position="187"/>
    </location>
</feature>
<dbReference type="InterPro" id="IPR016035">
    <property type="entry name" value="Acyl_Trfase/lysoPLipase"/>
</dbReference>
<evidence type="ECO:0000256" key="2">
    <source>
        <dbReference type="ARBA" id="ARBA00022963"/>
    </source>
</evidence>
<feature type="short sequence motif" description="DGA/G" evidence="4">
    <location>
        <begin position="187"/>
        <end position="189"/>
    </location>
</feature>
<dbReference type="PROSITE" id="PS51635">
    <property type="entry name" value="PNPLA"/>
    <property type="match status" value="1"/>
</dbReference>
<dbReference type="STRING" id="392015.SAMN05421543_12732"/>
<dbReference type="Gene3D" id="3.40.1090.10">
    <property type="entry name" value="Cytosolic phospholipase A2 catalytic domain"/>
    <property type="match status" value="2"/>
</dbReference>
<dbReference type="RefSeq" id="WP_245784054.1">
    <property type="nucleotide sequence ID" value="NZ_FPBV01000027.1"/>
</dbReference>
<keyword evidence="3 4" id="KW-0443">Lipid metabolism</keyword>
<keyword evidence="2 4" id="KW-0442">Lipid degradation</keyword>
<evidence type="ECO:0000256" key="4">
    <source>
        <dbReference type="PROSITE-ProRule" id="PRU01161"/>
    </source>
</evidence>
<keyword evidence="1 4" id="KW-0378">Hydrolase</keyword>
<dbReference type="Proteomes" id="UP000183508">
    <property type="component" value="Unassembled WGS sequence"/>
</dbReference>
<dbReference type="PANTHER" id="PTHR14226:SF29">
    <property type="entry name" value="NEUROPATHY TARGET ESTERASE SWS"/>
    <property type="match status" value="1"/>
</dbReference>
<dbReference type="GO" id="GO:0016042">
    <property type="term" value="P:lipid catabolic process"/>
    <property type="evidence" value="ECO:0007669"/>
    <property type="project" value="UniProtKB-UniRule"/>
</dbReference>
<protein>
    <submittedName>
        <fullName evidence="6">NTE family protein</fullName>
    </submittedName>
</protein>
<dbReference type="Pfam" id="PF01734">
    <property type="entry name" value="Patatin"/>
    <property type="match status" value="1"/>
</dbReference>
<feature type="domain" description="PNPLA" evidence="5">
    <location>
        <begin position="12"/>
        <end position="200"/>
    </location>
</feature>
<dbReference type="eggNOG" id="COG1752">
    <property type="taxonomic scope" value="Bacteria"/>
</dbReference>
<dbReference type="EMBL" id="FPBV01000027">
    <property type="protein sequence ID" value="SFV05627.1"/>
    <property type="molecule type" value="Genomic_DNA"/>
</dbReference>
<evidence type="ECO:0000256" key="1">
    <source>
        <dbReference type="ARBA" id="ARBA00022801"/>
    </source>
</evidence>
<proteinExistence type="predicted"/>
<reference evidence="7" key="1">
    <citation type="submission" date="2016-10" db="EMBL/GenBank/DDBJ databases">
        <authorList>
            <person name="Varghese N."/>
        </authorList>
    </citation>
    <scope>NUCLEOTIDE SEQUENCE [LARGE SCALE GENOMIC DNA]</scope>
    <source>
        <strain evidence="7">DSM 17980</strain>
    </source>
</reference>
<dbReference type="AlphaFoldDB" id="A0A1I7L7A9"/>
<dbReference type="InterPro" id="IPR002641">
    <property type="entry name" value="PNPLA_dom"/>
</dbReference>
<evidence type="ECO:0000259" key="5">
    <source>
        <dbReference type="PROSITE" id="PS51635"/>
    </source>
</evidence>
<keyword evidence="7" id="KW-1185">Reference proteome</keyword>
<evidence type="ECO:0000313" key="6">
    <source>
        <dbReference type="EMBL" id="SFV05627.1"/>
    </source>
</evidence>
<dbReference type="InterPro" id="IPR050301">
    <property type="entry name" value="NTE"/>
</dbReference>
<comment type="caution">
    <text evidence="4">Lacks conserved residue(s) required for the propagation of feature annotation.</text>
</comment>
<name>A0A1I7L7A9_9BACL</name>
<feature type="active site" description="Nucleophile" evidence="4">
    <location>
        <position position="45"/>
    </location>
</feature>
<evidence type="ECO:0000313" key="7">
    <source>
        <dbReference type="Proteomes" id="UP000183508"/>
    </source>
</evidence>